<dbReference type="CDD" id="cd04586">
    <property type="entry name" value="CBS_pair_BON_assoc"/>
    <property type="match status" value="1"/>
</dbReference>
<accession>A0ABW4GZG0</accession>
<evidence type="ECO:0000256" key="2">
    <source>
        <dbReference type="PROSITE-ProRule" id="PRU00703"/>
    </source>
</evidence>
<dbReference type="InterPro" id="IPR051257">
    <property type="entry name" value="Diverse_CBS-Domain"/>
</dbReference>
<comment type="caution">
    <text evidence="5">The sequence shown here is derived from an EMBL/GenBank/DDBJ whole genome shotgun (WGS) entry which is preliminary data.</text>
</comment>
<feature type="domain" description="CBS" evidence="4">
    <location>
        <begin position="9"/>
        <end position="66"/>
    </location>
</feature>
<feature type="domain" description="BON" evidence="3">
    <location>
        <begin position="144"/>
        <end position="215"/>
    </location>
</feature>
<feature type="domain" description="CBS" evidence="4">
    <location>
        <begin position="101"/>
        <end position="158"/>
    </location>
</feature>
<dbReference type="Pfam" id="PF00571">
    <property type="entry name" value="CBS"/>
    <property type="match status" value="2"/>
</dbReference>
<evidence type="ECO:0000259" key="4">
    <source>
        <dbReference type="PROSITE" id="PS51371"/>
    </source>
</evidence>
<dbReference type="InterPro" id="IPR000644">
    <property type="entry name" value="CBS_dom"/>
</dbReference>
<protein>
    <submittedName>
        <fullName evidence="5">CBS domain-containing protein</fullName>
    </submittedName>
</protein>
<dbReference type="PANTHER" id="PTHR43080:SF29">
    <property type="entry name" value="OS02G0818000 PROTEIN"/>
    <property type="match status" value="1"/>
</dbReference>
<sequence length="227" mass="24787">MRTTVENVMTTDVAAVNQNASFHTVAEMLIDRAVSGVPVLDDDNKVLGVISEADLLAKEEFKERYYGDDYRPPLRARLRHVAGSEGSGYRKSVGETAGQLMTSPAHTTAPDTPVVAAARQMDKYGVKRLPVVNAEGHLVGIVSRHDLIKVFVRLDIDIERQVREALRGELDVRVVDGVVTLFGTCDERSQTLTAVRAAESIDGVVAVRDELGWKHNDIAELPVWGGA</sequence>
<keyword evidence="1 2" id="KW-0129">CBS domain</keyword>
<dbReference type="SMART" id="SM00116">
    <property type="entry name" value="CBS"/>
    <property type="match status" value="2"/>
</dbReference>
<evidence type="ECO:0000259" key="3">
    <source>
        <dbReference type="PROSITE" id="PS50914"/>
    </source>
</evidence>
<evidence type="ECO:0000313" key="6">
    <source>
        <dbReference type="Proteomes" id="UP001597097"/>
    </source>
</evidence>
<dbReference type="RefSeq" id="WP_219539514.1">
    <property type="nucleotide sequence ID" value="NZ_JAHKRM010000064.1"/>
</dbReference>
<dbReference type="InterPro" id="IPR017080">
    <property type="entry name" value="UCP036990_CBS_BON"/>
</dbReference>
<dbReference type="Proteomes" id="UP001597097">
    <property type="component" value="Unassembled WGS sequence"/>
</dbReference>
<dbReference type="EMBL" id="JBHUCM010000096">
    <property type="protein sequence ID" value="MFD1548040.1"/>
    <property type="molecule type" value="Genomic_DNA"/>
</dbReference>
<dbReference type="PROSITE" id="PS51371">
    <property type="entry name" value="CBS"/>
    <property type="match status" value="2"/>
</dbReference>
<dbReference type="PANTHER" id="PTHR43080">
    <property type="entry name" value="CBS DOMAIN-CONTAINING PROTEIN CBSX3, MITOCHONDRIAL"/>
    <property type="match status" value="1"/>
</dbReference>
<proteinExistence type="predicted"/>
<keyword evidence="6" id="KW-1185">Reference proteome</keyword>
<dbReference type="InterPro" id="IPR007055">
    <property type="entry name" value="BON_dom"/>
</dbReference>
<name>A0ABW4GZG0_9ACTN</name>
<evidence type="ECO:0000313" key="5">
    <source>
        <dbReference type="EMBL" id="MFD1548040.1"/>
    </source>
</evidence>
<dbReference type="Pfam" id="PF04972">
    <property type="entry name" value="BON"/>
    <property type="match status" value="1"/>
</dbReference>
<evidence type="ECO:0000256" key="1">
    <source>
        <dbReference type="ARBA" id="ARBA00023122"/>
    </source>
</evidence>
<dbReference type="PROSITE" id="PS50914">
    <property type="entry name" value="BON"/>
    <property type="match status" value="1"/>
</dbReference>
<reference evidence="6" key="1">
    <citation type="journal article" date="2019" name="Int. J. Syst. Evol. Microbiol.">
        <title>The Global Catalogue of Microorganisms (GCM) 10K type strain sequencing project: providing services to taxonomists for standard genome sequencing and annotation.</title>
        <authorList>
            <consortium name="The Broad Institute Genomics Platform"/>
            <consortium name="The Broad Institute Genome Sequencing Center for Infectious Disease"/>
            <person name="Wu L."/>
            <person name="Ma J."/>
        </authorList>
    </citation>
    <scope>NUCLEOTIDE SEQUENCE [LARGE SCALE GENOMIC DNA]</scope>
    <source>
        <strain evidence="6">CGMCC 1.15399</strain>
    </source>
</reference>
<organism evidence="5 6">
    <name type="scientific">Nonomuraea guangzhouensis</name>
    <dbReference type="NCBI Taxonomy" id="1291555"/>
    <lineage>
        <taxon>Bacteria</taxon>
        <taxon>Bacillati</taxon>
        <taxon>Actinomycetota</taxon>
        <taxon>Actinomycetes</taxon>
        <taxon>Streptosporangiales</taxon>
        <taxon>Streptosporangiaceae</taxon>
        <taxon>Nonomuraea</taxon>
    </lineage>
</organism>
<gene>
    <name evidence="5" type="ORF">ACFSJ0_64210</name>
</gene>
<dbReference type="PIRSF" id="PIRSF036990">
    <property type="entry name" value="UCP036990_CBS_BON"/>
    <property type="match status" value="1"/>
</dbReference>